<dbReference type="OrthoDB" id="3727952at2"/>
<dbReference type="AlphaFoldDB" id="A0A1M6A4T5"/>
<name>A0A1M6A4T5_9ACTN</name>
<dbReference type="EMBL" id="FQZG01000003">
    <property type="protein sequence ID" value="SHI31447.1"/>
    <property type="molecule type" value="Genomic_DNA"/>
</dbReference>
<evidence type="ECO:0000313" key="2">
    <source>
        <dbReference type="EMBL" id="SHI31447.1"/>
    </source>
</evidence>
<dbReference type="PROSITE" id="PS51257">
    <property type="entry name" value="PROKAR_LIPOPROTEIN"/>
    <property type="match status" value="1"/>
</dbReference>
<proteinExistence type="predicted"/>
<evidence type="ECO:0008006" key="4">
    <source>
        <dbReference type="Google" id="ProtNLM"/>
    </source>
</evidence>
<accession>A0A1M6A4T5</accession>
<protein>
    <recommendedName>
        <fullName evidence="4">Lipoprotein</fullName>
    </recommendedName>
</protein>
<dbReference type="Proteomes" id="UP000184512">
    <property type="component" value="Unassembled WGS sequence"/>
</dbReference>
<dbReference type="STRING" id="1123357.SAMN02745244_00100"/>
<feature type="signal peptide" evidence="1">
    <location>
        <begin position="1"/>
        <end position="25"/>
    </location>
</feature>
<evidence type="ECO:0000256" key="1">
    <source>
        <dbReference type="SAM" id="SignalP"/>
    </source>
</evidence>
<keyword evidence="3" id="KW-1185">Reference proteome</keyword>
<sequence>MSKPTHRLAAIVAAAALSVTFSACTAEGWEADAPPAAGVQADDGGIKLRNFLVVSDTEGAAVLLGGIASRDESTQVTGITVAAEGSDGQFGQSEEVQFSEEISKGRTIYLDGTTTAFTDPALLLGRLAKVTVDFSTGESVTLEAPVLSSEHPDFSEAWAQAQPS</sequence>
<feature type="chain" id="PRO_5012206508" description="Lipoprotein" evidence="1">
    <location>
        <begin position="26"/>
        <end position="164"/>
    </location>
</feature>
<reference evidence="2 3" key="1">
    <citation type="submission" date="2016-11" db="EMBL/GenBank/DDBJ databases">
        <authorList>
            <person name="Jaros S."/>
            <person name="Januszkiewicz K."/>
            <person name="Wedrychowicz H."/>
        </authorList>
    </citation>
    <scope>NUCLEOTIDE SEQUENCE [LARGE SCALE GENOMIC DNA]</scope>
    <source>
        <strain evidence="2 3">DSM 12906</strain>
    </source>
</reference>
<organism evidence="2 3">
    <name type="scientific">Tessaracoccus bendigoensis DSM 12906</name>
    <dbReference type="NCBI Taxonomy" id="1123357"/>
    <lineage>
        <taxon>Bacteria</taxon>
        <taxon>Bacillati</taxon>
        <taxon>Actinomycetota</taxon>
        <taxon>Actinomycetes</taxon>
        <taxon>Propionibacteriales</taxon>
        <taxon>Propionibacteriaceae</taxon>
        <taxon>Tessaracoccus</taxon>
    </lineage>
</organism>
<dbReference type="RefSeq" id="WP_073185358.1">
    <property type="nucleotide sequence ID" value="NZ_FQZG01000003.1"/>
</dbReference>
<keyword evidence="1" id="KW-0732">Signal</keyword>
<gene>
    <name evidence="2" type="ORF">SAMN02745244_00100</name>
</gene>
<evidence type="ECO:0000313" key="3">
    <source>
        <dbReference type="Proteomes" id="UP000184512"/>
    </source>
</evidence>